<dbReference type="InterPro" id="IPR007197">
    <property type="entry name" value="rSAM"/>
</dbReference>
<dbReference type="InterPro" id="IPR023867">
    <property type="entry name" value="Sulphatase_maturase_rSAM"/>
</dbReference>
<dbReference type="GO" id="GO:0016491">
    <property type="term" value="F:oxidoreductase activity"/>
    <property type="evidence" value="ECO:0007669"/>
    <property type="project" value="InterPro"/>
</dbReference>
<dbReference type="SFLD" id="SFLDG01384">
    <property type="entry name" value="thioether_bond_formation_requi"/>
    <property type="match status" value="1"/>
</dbReference>
<keyword evidence="3" id="KW-0408">Iron</keyword>
<evidence type="ECO:0000256" key="5">
    <source>
        <dbReference type="ARBA" id="ARBA00023601"/>
    </source>
</evidence>
<dbReference type="SUPFAM" id="SSF102114">
    <property type="entry name" value="Radical SAM enzymes"/>
    <property type="match status" value="1"/>
</dbReference>
<evidence type="ECO:0000259" key="6">
    <source>
        <dbReference type="PROSITE" id="PS51918"/>
    </source>
</evidence>
<dbReference type="PANTHER" id="PTHR43273:SF3">
    <property type="entry name" value="ANAEROBIC SULFATASE-MATURATING ENZYME HOMOLOG ASLB-RELATED"/>
    <property type="match status" value="1"/>
</dbReference>
<gene>
    <name evidence="7" type="ORF">CHL78_009080</name>
</gene>
<feature type="domain" description="Radical SAM core" evidence="6">
    <location>
        <begin position="1"/>
        <end position="223"/>
    </location>
</feature>
<evidence type="ECO:0000313" key="7">
    <source>
        <dbReference type="EMBL" id="RDY27608.1"/>
    </source>
</evidence>
<dbReference type="Proteomes" id="UP000215694">
    <property type="component" value="Unassembled WGS sequence"/>
</dbReference>
<dbReference type="InterPro" id="IPR058240">
    <property type="entry name" value="rSAM_sf"/>
</dbReference>
<dbReference type="CDD" id="cd01335">
    <property type="entry name" value="Radical_SAM"/>
    <property type="match status" value="1"/>
</dbReference>
<comment type="similarity">
    <text evidence="5">Belongs to the radical SAM superfamily. Anaerobic sulfatase-maturating enzyme family.</text>
</comment>
<keyword evidence="1" id="KW-0949">S-adenosyl-L-methionine</keyword>
<evidence type="ECO:0000256" key="2">
    <source>
        <dbReference type="ARBA" id="ARBA00022723"/>
    </source>
</evidence>
<reference evidence="7 8" key="1">
    <citation type="journal article" date="2017" name="Genome Announc.">
        <title>Draft Genome Sequence of Romboutsia weinsteinii sp. nov. Strain CCRI-19649(T) Isolated from Surface Water.</title>
        <authorList>
            <person name="Maheux A.F."/>
            <person name="Boudreau D.K."/>
            <person name="Berube E."/>
            <person name="Boissinot M."/>
            <person name="Cantin P."/>
            <person name="Raymond F."/>
            <person name="Corbeil J."/>
            <person name="Omar R.F."/>
            <person name="Bergeron M.G."/>
        </authorList>
    </citation>
    <scope>NUCLEOTIDE SEQUENCE [LARGE SCALE GENOMIC DNA]</scope>
    <source>
        <strain evidence="7 8">CCRI-19649</strain>
    </source>
</reference>
<dbReference type="OrthoDB" id="9808591at2"/>
<dbReference type="PROSITE" id="PS51918">
    <property type="entry name" value="RADICAL_SAM"/>
    <property type="match status" value="1"/>
</dbReference>
<dbReference type="RefSeq" id="WP_094367339.1">
    <property type="nucleotide sequence ID" value="NZ_NOJY02000012.1"/>
</dbReference>
<keyword evidence="8" id="KW-1185">Reference proteome</keyword>
<comment type="caution">
    <text evidence="7">The sequence shown here is derived from an EMBL/GenBank/DDBJ whole genome shotgun (WGS) entry which is preliminary data.</text>
</comment>
<sequence>MNCMVWTTKSCNLNCRYCYEQEYIEIGHMSDEIENRTLDTIKEMILDSDEDIHNIQFHGGEPLLNFRLIKRFVEELEVIKGNSIIKYGMTTNGTIWNSEIEEFFRKYTDSFKGYISISIDGDSKTHNKNRVSKSNIGSFDVALDTSQKMLSIFKWLRCRVTVEPNTVKDLFNNIKYLIELGFKQISVAFDLFSENWNENHVAIIQEQYENVLKFWKKHDSGIEISLVDEVVEERSVLGLCSPSKHFYIDGLIYPCTFVVGSKEYSIGDIYNGINDNKVDSIIQLSHHDNPCCEKCNNKKTCYSNRCKLINKMITGDYYTPPTINCVLENIQICSKNKLKDILELL</sequence>
<accession>A0A371J4J4</accession>
<proteinExistence type="inferred from homology"/>
<dbReference type="Pfam" id="PF04055">
    <property type="entry name" value="Radical_SAM"/>
    <property type="match status" value="1"/>
</dbReference>
<dbReference type="PANTHER" id="PTHR43273">
    <property type="entry name" value="ANAEROBIC SULFATASE-MATURATING ENZYME HOMOLOG ASLB-RELATED"/>
    <property type="match status" value="1"/>
</dbReference>
<keyword evidence="2" id="KW-0479">Metal-binding</keyword>
<dbReference type="GO" id="GO:0046872">
    <property type="term" value="F:metal ion binding"/>
    <property type="evidence" value="ECO:0007669"/>
    <property type="project" value="UniProtKB-KW"/>
</dbReference>
<dbReference type="GO" id="GO:0051536">
    <property type="term" value="F:iron-sulfur cluster binding"/>
    <property type="evidence" value="ECO:0007669"/>
    <property type="project" value="UniProtKB-KW"/>
</dbReference>
<keyword evidence="4" id="KW-0411">Iron-sulfur</keyword>
<evidence type="ECO:0000256" key="3">
    <source>
        <dbReference type="ARBA" id="ARBA00023004"/>
    </source>
</evidence>
<protein>
    <submittedName>
        <fullName evidence="7">Radical SAM protein</fullName>
    </submittedName>
</protein>
<organism evidence="7 8">
    <name type="scientific">Romboutsia weinsteinii</name>
    <dbReference type="NCBI Taxonomy" id="2020949"/>
    <lineage>
        <taxon>Bacteria</taxon>
        <taxon>Bacillati</taxon>
        <taxon>Bacillota</taxon>
        <taxon>Clostridia</taxon>
        <taxon>Peptostreptococcales</taxon>
        <taxon>Peptostreptococcaceae</taxon>
        <taxon>Romboutsia</taxon>
    </lineage>
</organism>
<dbReference type="Gene3D" id="3.20.20.70">
    <property type="entry name" value="Aldolase class I"/>
    <property type="match status" value="1"/>
</dbReference>
<evidence type="ECO:0000256" key="1">
    <source>
        <dbReference type="ARBA" id="ARBA00022691"/>
    </source>
</evidence>
<dbReference type="InterPro" id="IPR013785">
    <property type="entry name" value="Aldolase_TIM"/>
</dbReference>
<evidence type="ECO:0000313" key="8">
    <source>
        <dbReference type="Proteomes" id="UP000215694"/>
    </source>
</evidence>
<dbReference type="SFLD" id="SFLDG01067">
    <property type="entry name" value="SPASM/twitch_domain_containing"/>
    <property type="match status" value="1"/>
</dbReference>
<dbReference type="EMBL" id="NOJY02000012">
    <property type="protein sequence ID" value="RDY27608.1"/>
    <property type="molecule type" value="Genomic_DNA"/>
</dbReference>
<dbReference type="SFLD" id="SFLDS00029">
    <property type="entry name" value="Radical_SAM"/>
    <property type="match status" value="1"/>
</dbReference>
<evidence type="ECO:0000256" key="4">
    <source>
        <dbReference type="ARBA" id="ARBA00023014"/>
    </source>
</evidence>
<dbReference type="AlphaFoldDB" id="A0A371J4J4"/>
<name>A0A371J4J4_9FIRM</name>
<dbReference type="SFLD" id="SFLDG01386">
    <property type="entry name" value="main_SPASM_domain-containing"/>
    <property type="match status" value="1"/>
</dbReference>